<dbReference type="GO" id="GO:0008234">
    <property type="term" value="F:cysteine-type peptidase activity"/>
    <property type="evidence" value="ECO:0007669"/>
    <property type="project" value="InterPro"/>
</dbReference>
<dbReference type="InterPro" id="IPR038765">
    <property type="entry name" value="Papain-like_cys_pep_sf"/>
</dbReference>
<evidence type="ECO:0000313" key="3">
    <source>
        <dbReference type="Proteomes" id="UP000510721"/>
    </source>
</evidence>
<dbReference type="Pfam" id="PF00112">
    <property type="entry name" value="Peptidase_C1"/>
    <property type="match status" value="1"/>
</dbReference>
<organism evidence="2 3">
    <name type="scientific">Sinorhizobium mexicanum</name>
    <dbReference type="NCBI Taxonomy" id="375549"/>
    <lineage>
        <taxon>Bacteria</taxon>
        <taxon>Pseudomonadati</taxon>
        <taxon>Pseudomonadota</taxon>
        <taxon>Alphaproteobacteria</taxon>
        <taxon>Hyphomicrobiales</taxon>
        <taxon>Rhizobiaceae</taxon>
        <taxon>Sinorhizobium/Ensifer group</taxon>
        <taxon>Sinorhizobium</taxon>
    </lineage>
</organism>
<name>A0A859QYZ3_9HYPH</name>
<dbReference type="EMBL" id="CP041241">
    <property type="protein sequence ID" value="QLL65606.1"/>
    <property type="molecule type" value="Genomic_DNA"/>
</dbReference>
<dbReference type="AlphaFoldDB" id="A0A859QYZ3"/>
<evidence type="ECO:0000313" key="2">
    <source>
        <dbReference type="EMBL" id="QLL65606.1"/>
    </source>
</evidence>
<gene>
    <name evidence="2" type="ORF">FKV68_30305</name>
</gene>
<accession>A0A859QYZ3</accession>
<dbReference type="GO" id="GO:0006508">
    <property type="term" value="P:proteolysis"/>
    <property type="evidence" value="ECO:0007669"/>
    <property type="project" value="InterPro"/>
</dbReference>
<sequence>MSISKGAKRRNRALLEIMGRRPAFHAGRQPIRTDSGFWALTTMQVFSRKRQETVRNVPRDPTDLRDQIYTPNLRPLLPALSPAELVLDALKSAEPLYWLPRNQGVEGTCSAQALASLIDLQRLLNCQDAAANVPVSARMLYEMARLREPADGDEGLSLREAIKSFYHHGVCSDDLWKYEPGDPRGTLNVRRAKAAREVSLGAYYRLRPSLNDYHAALNEVGPVLVSAATHTGWNIEAVRANEGKIIQSTGDGGGHAFVVVGYDSTGFLVLNSWGTEWGSYLGCNGLGHWSYQDWADNIFDGWVLRLGVSTPGAFDLSIGEQGIFFARKPARVAGVPGYEVLGHLIHLDDGKEVKRAPYPYSAKTFDETVRFLSRDGRDNEPVAPVWEPKDGPANRGYRGILLRFGGSLLGLGQTAQQIAREKNAIKQHGLYPLTIVWCNDFVDQTTAILSGLFTEATKQIDVRSDRLDHLIEDVAHGIGRSFWRDVESASRKSAAIKGPVDHILECLLPLDQYSLHIICDGAGVLLFRDLIERWRRDRVASFRLLARRLASLDFITPTIDAKDFADGFTQLISALPPTGQTNAPAVALHVPDSATNGRLTVGMYSKSILDLIEKAFSDRSSDPPPVFIGKSLRKTRIDEIWKDHPAFAKIQINEISIPPRLGELLQQEDLQLKTDLISQILNRIAPVSDVPDRQRGRTGYDVRQQNIFGRTEQEAC</sequence>
<reference evidence="2 3" key="1">
    <citation type="submission" date="2019-06" db="EMBL/GenBank/DDBJ databases">
        <title>Complete genome sequence of Ensifer mexicanus ITTG R7 isolated from nodules of Acacia angustissima (Mill.) Kuntze.</title>
        <authorList>
            <person name="Rincon-Rosales R."/>
            <person name="Rogel M.A."/>
            <person name="Guerrero G."/>
            <person name="Rincon-Molina C.I."/>
            <person name="Lopez-Lopez A."/>
            <person name="Martinez-Romero E."/>
        </authorList>
    </citation>
    <scope>NUCLEOTIDE SEQUENCE [LARGE SCALE GENOMIC DNA]</scope>
    <source>
        <strain evidence="2 3">ITTG R7</strain>
        <plasmid evidence="3">pemeittgr7c</plasmid>
    </source>
</reference>
<keyword evidence="3" id="KW-1185">Reference proteome</keyword>
<dbReference type="InterPro" id="IPR000668">
    <property type="entry name" value="Peptidase_C1A_C"/>
</dbReference>
<dbReference type="Gene3D" id="3.90.70.10">
    <property type="entry name" value="Cysteine proteinases"/>
    <property type="match status" value="1"/>
</dbReference>
<dbReference type="Proteomes" id="UP000510721">
    <property type="component" value="Plasmid pEmeITTGR7c"/>
</dbReference>
<proteinExistence type="predicted"/>
<evidence type="ECO:0000259" key="1">
    <source>
        <dbReference type="Pfam" id="PF00112"/>
    </source>
</evidence>
<protein>
    <submittedName>
        <fullName evidence="2">C1 family peptidase</fullName>
    </submittedName>
</protein>
<dbReference type="KEGG" id="emx:FKV68_30305"/>
<keyword evidence="2" id="KW-0614">Plasmid</keyword>
<dbReference type="CDD" id="cd02619">
    <property type="entry name" value="Peptidase_C1"/>
    <property type="match status" value="1"/>
</dbReference>
<geneLocation type="plasmid" evidence="3">
    <name>pemeittgr7c</name>
</geneLocation>
<feature type="domain" description="Peptidase C1A papain C-terminal" evidence="1">
    <location>
        <begin position="101"/>
        <end position="279"/>
    </location>
</feature>
<dbReference type="SUPFAM" id="SSF54001">
    <property type="entry name" value="Cysteine proteinases"/>
    <property type="match status" value="1"/>
</dbReference>